<keyword evidence="4" id="KW-1185">Reference proteome</keyword>
<sequence length="206" mass="23991">MDELASNLNSLELHSIEPSNEKAAITLSQKKSPQLYHLGYYFKRSYACKETTKKNIKKDLIKELECKEIGTKIRGYFTGVVMYADDILLLTNNLKELQKALNICEKYGIQHEIKFNPEKTQYIVFGEKLKGLEAKPRMCDQEIKCVDKLRYLGVILNRNNNNKDQTDTNLWTRKLCFKQRTAKENSNSRGYDDKKNAQLKKNIKNN</sequence>
<evidence type="ECO:0000313" key="3">
    <source>
        <dbReference type="EMBL" id="RMZ98559.1"/>
    </source>
</evidence>
<name>A0A3M7PHL8_BRAPC</name>
<feature type="region of interest" description="Disordered" evidence="1">
    <location>
        <begin position="185"/>
        <end position="206"/>
    </location>
</feature>
<keyword evidence="3" id="KW-0548">Nucleotidyltransferase</keyword>
<protein>
    <submittedName>
        <fullName evidence="3">RNA-directed DNA polymerase from mobile element jockey-like</fullName>
    </submittedName>
</protein>
<dbReference type="Proteomes" id="UP000276133">
    <property type="component" value="Unassembled WGS sequence"/>
</dbReference>
<evidence type="ECO:0000313" key="4">
    <source>
        <dbReference type="Proteomes" id="UP000276133"/>
    </source>
</evidence>
<organism evidence="3 4">
    <name type="scientific">Brachionus plicatilis</name>
    <name type="common">Marine rotifer</name>
    <name type="synonym">Brachionus muelleri</name>
    <dbReference type="NCBI Taxonomy" id="10195"/>
    <lineage>
        <taxon>Eukaryota</taxon>
        <taxon>Metazoa</taxon>
        <taxon>Spiralia</taxon>
        <taxon>Gnathifera</taxon>
        <taxon>Rotifera</taxon>
        <taxon>Eurotatoria</taxon>
        <taxon>Monogononta</taxon>
        <taxon>Pseudotrocha</taxon>
        <taxon>Ploima</taxon>
        <taxon>Brachionidae</taxon>
        <taxon>Brachionus</taxon>
    </lineage>
</organism>
<comment type="caution">
    <text evidence="3">The sequence shown here is derived from an EMBL/GenBank/DDBJ whole genome shotgun (WGS) entry which is preliminary data.</text>
</comment>
<keyword evidence="3" id="KW-0808">Transferase</keyword>
<reference evidence="3 4" key="1">
    <citation type="journal article" date="2018" name="Sci. Rep.">
        <title>Genomic signatures of local adaptation to the degree of environmental predictability in rotifers.</title>
        <authorList>
            <person name="Franch-Gras L."/>
            <person name="Hahn C."/>
            <person name="Garcia-Roger E.M."/>
            <person name="Carmona M.J."/>
            <person name="Serra M."/>
            <person name="Gomez A."/>
        </authorList>
    </citation>
    <scope>NUCLEOTIDE SEQUENCE [LARGE SCALE GENOMIC DNA]</scope>
    <source>
        <strain evidence="3">HYR1</strain>
    </source>
</reference>
<dbReference type="OrthoDB" id="10014409at2759"/>
<dbReference type="InterPro" id="IPR000477">
    <property type="entry name" value="RT_dom"/>
</dbReference>
<keyword evidence="3" id="KW-0695">RNA-directed DNA polymerase</keyword>
<dbReference type="Pfam" id="PF00078">
    <property type="entry name" value="RVT_1"/>
    <property type="match status" value="1"/>
</dbReference>
<feature type="domain" description="Reverse transcriptase" evidence="2">
    <location>
        <begin position="1"/>
        <end position="156"/>
    </location>
</feature>
<evidence type="ECO:0000259" key="2">
    <source>
        <dbReference type="PROSITE" id="PS50878"/>
    </source>
</evidence>
<accession>A0A3M7PHL8</accession>
<evidence type="ECO:0000256" key="1">
    <source>
        <dbReference type="SAM" id="MobiDB-lite"/>
    </source>
</evidence>
<feature type="compositionally biased region" description="Basic residues" evidence="1">
    <location>
        <begin position="197"/>
        <end position="206"/>
    </location>
</feature>
<proteinExistence type="predicted"/>
<dbReference type="SUPFAM" id="SSF56672">
    <property type="entry name" value="DNA/RNA polymerases"/>
    <property type="match status" value="1"/>
</dbReference>
<dbReference type="GO" id="GO:0003964">
    <property type="term" value="F:RNA-directed DNA polymerase activity"/>
    <property type="evidence" value="ECO:0007669"/>
    <property type="project" value="UniProtKB-KW"/>
</dbReference>
<dbReference type="EMBL" id="REGN01010696">
    <property type="protein sequence ID" value="RMZ98559.1"/>
    <property type="molecule type" value="Genomic_DNA"/>
</dbReference>
<dbReference type="AlphaFoldDB" id="A0A3M7PHL8"/>
<dbReference type="InterPro" id="IPR043502">
    <property type="entry name" value="DNA/RNA_pol_sf"/>
</dbReference>
<gene>
    <name evidence="3" type="ORF">BpHYR1_042256</name>
</gene>
<dbReference type="PROSITE" id="PS50878">
    <property type="entry name" value="RT_POL"/>
    <property type="match status" value="1"/>
</dbReference>